<proteinExistence type="predicted"/>
<name>A0A242K075_9ENTE</name>
<dbReference type="STRING" id="1987383.A5844_001097"/>
<protein>
    <submittedName>
        <fullName evidence="1">Uncharacterized protein</fullName>
    </submittedName>
</protein>
<gene>
    <name evidence="1" type="ORF">A5844_001097</name>
</gene>
<dbReference type="Proteomes" id="UP000194933">
    <property type="component" value="Unassembled WGS sequence"/>
</dbReference>
<comment type="caution">
    <text evidence="1">The sequence shown here is derived from an EMBL/GenBank/DDBJ whole genome shotgun (WGS) entry which is preliminary data.</text>
</comment>
<evidence type="ECO:0000313" key="1">
    <source>
        <dbReference type="EMBL" id="OTP10963.1"/>
    </source>
</evidence>
<accession>A0A242K075</accession>
<dbReference type="AlphaFoldDB" id="A0A242K075"/>
<reference evidence="1 2" key="1">
    <citation type="submission" date="2017-05" db="EMBL/GenBank/DDBJ databases">
        <title>The Genome Sequence of Enterococcus sp. 10A9_DIV0425.</title>
        <authorList>
            <consortium name="The Broad Institute Genomics Platform"/>
            <consortium name="The Broad Institute Genomic Center for Infectious Diseases"/>
            <person name="Earl A."/>
            <person name="Manson A."/>
            <person name="Schwartman J."/>
            <person name="Gilmore M."/>
            <person name="Abouelleil A."/>
            <person name="Cao P."/>
            <person name="Chapman S."/>
            <person name="Cusick C."/>
            <person name="Shea T."/>
            <person name="Young S."/>
            <person name="Neafsey D."/>
            <person name="Nusbaum C."/>
            <person name="Birren B."/>
        </authorList>
    </citation>
    <scope>NUCLEOTIDE SEQUENCE [LARGE SCALE GENOMIC DNA]</scope>
    <source>
        <strain evidence="1 2">10A9_DIV0425</strain>
    </source>
</reference>
<dbReference type="RefSeq" id="WP_086284274.1">
    <property type="nucleotide sequence ID" value="NZ_NGMO01000002.1"/>
</dbReference>
<organism evidence="1 2">
    <name type="scientific">Candidatus Enterococcus wittei</name>
    <dbReference type="NCBI Taxonomy" id="1987383"/>
    <lineage>
        <taxon>Bacteria</taxon>
        <taxon>Bacillati</taxon>
        <taxon>Bacillota</taxon>
        <taxon>Bacilli</taxon>
        <taxon>Lactobacillales</taxon>
        <taxon>Enterococcaceae</taxon>
        <taxon>Enterococcus</taxon>
    </lineage>
</organism>
<dbReference type="EMBL" id="NGMO01000002">
    <property type="protein sequence ID" value="OTP10963.1"/>
    <property type="molecule type" value="Genomic_DNA"/>
</dbReference>
<keyword evidence="2" id="KW-1185">Reference proteome</keyword>
<sequence length="485" mass="57349">MNKQKVKEFDMRFNILAMSLSLKKNDTHFKKKEFYQLLFSTYIKMIESDQDHFFIEEKRKERIIHSLERTKAFYDFEDKGQLQAVFETMINDDPSDFMLFPTAFLTKVDKKIGHMCGFTVYKRNEDFIVMKVDKQKSFDNKNVTYFKIPSKNIEELSRLFFETHYIKMLVPYAIFSCFRDLSSEVKTISAINMQQQSTSNCVVSEVEASLRTILFHCRTDIFSLSVIPKITPKWNLEHLESTLEMRRRFLLAIKGEDEAWNQFFDYIFDYYLYRKGKLVSNYSLSTSTLRMDKYRKVREIFSMDTYIPEMLKNGGQIPKENVLLKEEKIRGVDPTGILDENPIKEINSTDLEDTLEINTHKIKLFNERLPFIKIQRAKVTTQYIISRLGDQNKEITAELQRREDIEMGRQDNKCSNQEFGQLVTKVVPHTKDTSQEPINSSAKASVEKVVFSKLMMQSKTVQYKFQNFSQIEARNIKKQTIEYEK</sequence>
<evidence type="ECO:0000313" key="2">
    <source>
        <dbReference type="Proteomes" id="UP000194933"/>
    </source>
</evidence>